<dbReference type="AlphaFoldDB" id="R5LDX3"/>
<evidence type="ECO:0000313" key="2">
    <source>
        <dbReference type="Proteomes" id="UP000018300"/>
    </source>
</evidence>
<dbReference type="PROSITE" id="PS51257">
    <property type="entry name" value="PROKAR_LIPOPROTEIN"/>
    <property type="match status" value="1"/>
</dbReference>
<protein>
    <recommendedName>
        <fullName evidence="3">Cyclic lactone autoinducer peptide</fullName>
    </recommendedName>
</protein>
<accession>R5LDX3</accession>
<dbReference type="NCBIfam" id="TIGR04223">
    <property type="entry name" value="quorum_AgrD"/>
    <property type="match status" value="1"/>
</dbReference>
<name>R5LDX3_9FIRM</name>
<organism evidence="1 2">
    <name type="scientific">Eshraghiella crossota CAG:259</name>
    <dbReference type="NCBI Taxonomy" id="1263062"/>
    <lineage>
        <taxon>Bacteria</taxon>
        <taxon>Bacillati</taxon>
        <taxon>Bacillota</taxon>
        <taxon>Clostridia</taxon>
        <taxon>Lachnospirales</taxon>
        <taxon>Lachnospiraceae</taxon>
        <taxon>Eshraghiella</taxon>
    </lineage>
</organism>
<gene>
    <name evidence="1" type="ORF">BN569_00719</name>
</gene>
<evidence type="ECO:0000313" key="1">
    <source>
        <dbReference type="EMBL" id="CCY77348.1"/>
    </source>
</evidence>
<dbReference type="Proteomes" id="UP000018300">
    <property type="component" value="Unassembled WGS sequence"/>
</dbReference>
<sequence length="52" mass="5836">MNSKNKINTKKNMDKLINSLGSLIASAGCRFILYQPEIPKKLVKNNKEKTDG</sequence>
<evidence type="ECO:0008006" key="3">
    <source>
        <dbReference type="Google" id="ProtNLM"/>
    </source>
</evidence>
<dbReference type="InterPro" id="IPR009229">
    <property type="entry name" value="AgrD"/>
</dbReference>
<reference evidence="1" key="1">
    <citation type="submission" date="2012-11" db="EMBL/GenBank/DDBJ databases">
        <title>Dependencies among metagenomic species, viruses, plasmids and units of genetic variation.</title>
        <authorList>
            <person name="Nielsen H.B."/>
            <person name="Almeida M."/>
            <person name="Juncker A.S."/>
            <person name="Rasmussen S."/>
            <person name="Li J."/>
            <person name="Sunagawa S."/>
            <person name="Plichta D."/>
            <person name="Gautier L."/>
            <person name="Le Chatelier E."/>
            <person name="Peletier E."/>
            <person name="Bonde I."/>
            <person name="Nielsen T."/>
            <person name="Manichanh C."/>
            <person name="Arumugam M."/>
            <person name="Batto J."/>
            <person name="Santos M.B.Q.D."/>
            <person name="Blom N."/>
            <person name="Borruel N."/>
            <person name="Burgdorf K.S."/>
            <person name="Boumezbeur F."/>
            <person name="Casellas F."/>
            <person name="Dore J."/>
            <person name="Guarner F."/>
            <person name="Hansen T."/>
            <person name="Hildebrand F."/>
            <person name="Kaas R.S."/>
            <person name="Kennedy S."/>
            <person name="Kristiansen K."/>
            <person name="Kultima J.R."/>
            <person name="Leonard P."/>
            <person name="Levenez F."/>
            <person name="Lund O."/>
            <person name="Moumen B."/>
            <person name="Le Paslier D."/>
            <person name="Pons N."/>
            <person name="Pedersen O."/>
            <person name="Prifti E."/>
            <person name="Qin J."/>
            <person name="Raes J."/>
            <person name="Tap J."/>
            <person name="Tims S."/>
            <person name="Ussery D.W."/>
            <person name="Yamada T."/>
            <person name="MetaHit consortium"/>
            <person name="Renault P."/>
            <person name="Sicheritz-Ponten T."/>
            <person name="Bork P."/>
            <person name="Wang J."/>
            <person name="Brunak S."/>
            <person name="Ehrlich S.D."/>
        </authorList>
    </citation>
    <scope>NUCLEOTIDE SEQUENCE [LARGE SCALE GENOMIC DNA]</scope>
</reference>
<dbReference type="EMBL" id="CAYU010000058">
    <property type="protein sequence ID" value="CCY77348.1"/>
    <property type="molecule type" value="Genomic_DNA"/>
</dbReference>
<proteinExistence type="predicted"/>
<comment type="caution">
    <text evidence="1">The sequence shown here is derived from an EMBL/GenBank/DDBJ whole genome shotgun (WGS) entry which is preliminary data.</text>
</comment>